<dbReference type="EC" id="3.1.3.15" evidence="3 8"/>
<evidence type="ECO:0000256" key="4">
    <source>
        <dbReference type="ARBA" id="ARBA00022605"/>
    </source>
</evidence>
<dbReference type="InterPro" id="IPR010140">
    <property type="entry name" value="Histidinol_P_phosphatase_HisJ"/>
</dbReference>
<dbReference type="GO" id="GO:0000105">
    <property type="term" value="P:L-histidine biosynthetic process"/>
    <property type="evidence" value="ECO:0007669"/>
    <property type="project" value="UniProtKB-UniRule"/>
</dbReference>
<keyword evidence="4 8" id="KW-0028">Amino-acid biosynthesis</keyword>
<dbReference type="UniPathway" id="UPA00031">
    <property type="reaction ID" value="UER00013"/>
</dbReference>
<name>A0A1M6QAK8_9FIRM</name>
<keyword evidence="5 8" id="KW-0378">Hydrolase</keyword>
<dbReference type="InterPro" id="IPR004013">
    <property type="entry name" value="PHP_dom"/>
</dbReference>
<evidence type="ECO:0000256" key="2">
    <source>
        <dbReference type="ARBA" id="ARBA00009152"/>
    </source>
</evidence>
<dbReference type="NCBIfam" id="TIGR01856">
    <property type="entry name" value="hisJ_fam"/>
    <property type="match status" value="1"/>
</dbReference>
<comment type="similarity">
    <text evidence="2 8">Belongs to the PHP hydrolase family. HisK subfamily.</text>
</comment>
<evidence type="ECO:0000256" key="7">
    <source>
        <dbReference type="ARBA" id="ARBA00049158"/>
    </source>
</evidence>
<dbReference type="AlphaFoldDB" id="A0A1M6QAK8"/>
<gene>
    <name evidence="10" type="ORF">SAMN02745123_00925</name>
</gene>
<protein>
    <recommendedName>
        <fullName evidence="3 8">Histidinol-phosphatase</fullName>
        <shortName evidence="8">HolPase</shortName>
        <ecNumber evidence="3 8">3.1.3.15</ecNumber>
    </recommendedName>
</protein>
<sequence>MLFDTHTHTTFSSDSLMTIAEAQQAAGRHNLGIIITEHLDLAYPEPELFTFNIEHYFTAYGPHRSDKLLLGLELGMSDDCVETNRQIVAAYPFDFVIGSIHVIENMDICSELFCETWTKKELYQQYFKAMLTCLKQYDFIDSLGHIDFICRYAQFDDPELYYFDFQTEIDLVLSQLAEAGQAIEINTRRLGLSGTKEALLPIYDRFRELGGKYVTIGSDAHKPQNIGRDLSIGFEIAETCGLTPVYYQKRKPIKLTR</sequence>
<dbReference type="Proteomes" id="UP000183997">
    <property type="component" value="Unassembled WGS sequence"/>
</dbReference>
<evidence type="ECO:0000256" key="1">
    <source>
        <dbReference type="ARBA" id="ARBA00004970"/>
    </source>
</evidence>
<dbReference type="NCBIfam" id="NF004086">
    <property type="entry name" value="PRK05588.1"/>
    <property type="match status" value="1"/>
</dbReference>
<keyword evidence="6 8" id="KW-0368">Histidine biosynthesis</keyword>
<dbReference type="PANTHER" id="PTHR21039:SF0">
    <property type="entry name" value="HISTIDINOL-PHOSPHATASE"/>
    <property type="match status" value="1"/>
</dbReference>
<keyword evidence="11" id="KW-1185">Reference proteome</keyword>
<dbReference type="GO" id="GO:0005737">
    <property type="term" value="C:cytoplasm"/>
    <property type="evidence" value="ECO:0007669"/>
    <property type="project" value="TreeGrafter"/>
</dbReference>
<organism evidence="10 11">
    <name type="scientific">Desulforamulus aeronauticus DSM 10349</name>
    <dbReference type="NCBI Taxonomy" id="1121421"/>
    <lineage>
        <taxon>Bacteria</taxon>
        <taxon>Bacillati</taxon>
        <taxon>Bacillota</taxon>
        <taxon>Clostridia</taxon>
        <taxon>Eubacteriales</taxon>
        <taxon>Peptococcaceae</taxon>
        <taxon>Desulforamulus</taxon>
    </lineage>
</organism>
<evidence type="ECO:0000313" key="11">
    <source>
        <dbReference type="Proteomes" id="UP000183997"/>
    </source>
</evidence>
<dbReference type="GO" id="GO:0004401">
    <property type="term" value="F:histidinol-phosphatase activity"/>
    <property type="evidence" value="ECO:0007669"/>
    <property type="project" value="UniProtKB-UniRule"/>
</dbReference>
<dbReference type="Pfam" id="PF02811">
    <property type="entry name" value="PHP"/>
    <property type="match status" value="1"/>
</dbReference>
<proteinExistence type="inferred from homology"/>
<evidence type="ECO:0000256" key="5">
    <source>
        <dbReference type="ARBA" id="ARBA00022801"/>
    </source>
</evidence>
<dbReference type="SUPFAM" id="SSF89550">
    <property type="entry name" value="PHP domain-like"/>
    <property type="match status" value="1"/>
</dbReference>
<dbReference type="EMBL" id="FRAR01000008">
    <property type="protein sequence ID" value="SHK17196.1"/>
    <property type="molecule type" value="Genomic_DNA"/>
</dbReference>
<comment type="pathway">
    <text evidence="1 8">Amino-acid biosynthesis; L-histidine biosynthesis; L-histidine from 5-phospho-alpha-D-ribose 1-diphosphate: step 8/9.</text>
</comment>
<accession>A0A1M6QAK8</accession>
<dbReference type="STRING" id="1121421.SAMN02745123_00925"/>
<reference evidence="11" key="1">
    <citation type="submission" date="2016-11" db="EMBL/GenBank/DDBJ databases">
        <authorList>
            <person name="Varghese N."/>
            <person name="Submissions S."/>
        </authorList>
    </citation>
    <scope>NUCLEOTIDE SEQUENCE [LARGE SCALE GENOMIC DNA]</scope>
    <source>
        <strain evidence="11">DSM 10349</strain>
    </source>
</reference>
<evidence type="ECO:0000256" key="3">
    <source>
        <dbReference type="ARBA" id="ARBA00013085"/>
    </source>
</evidence>
<dbReference type="PANTHER" id="PTHR21039">
    <property type="entry name" value="HISTIDINOL PHOSPHATASE-RELATED"/>
    <property type="match status" value="1"/>
</dbReference>
<evidence type="ECO:0000313" key="10">
    <source>
        <dbReference type="EMBL" id="SHK17196.1"/>
    </source>
</evidence>
<evidence type="ECO:0000256" key="8">
    <source>
        <dbReference type="RuleBase" id="RU366003"/>
    </source>
</evidence>
<evidence type="ECO:0000256" key="6">
    <source>
        <dbReference type="ARBA" id="ARBA00023102"/>
    </source>
</evidence>
<comment type="catalytic activity">
    <reaction evidence="7 8">
        <text>L-histidinol phosphate + H2O = L-histidinol + phosphate</text>
        <dbReference type="Rhea" id="RHEA:14465"/>
        <dbReference type="ChEBI" id="CHEBI:15377"/>
        <dbReference type="ChEBI" id="CHEBI:43474"/>
        <dbReference type="ChEBI" id="CHEBI:57699"/>
        <dbReference type="ChEBI" id="CHEBI:57980"/>
        <dbReference type="EC" id="3.1.3.15"/>
    </reaction>
</comment>
<feature type="domain" description="PHP" evidence="9">
    <location>
        <begin position="4"/>
        <end position="187"/>
    </location>
</feature>
<dbReference type="OrthoDB" id="9775255at2"/>
<dbReference type="Gene3D" id="3.20.20.140">
    <property type="entry name" value="Metal-dependent hydrolases"/>
    <property type="match status" value="1"/>
</dbReference>
<dbReference type="InterPro" id="IPR016195">
    <property type="entry name" value="Pol/histidinol_Pase-like"/>
</dbReference>
<evidence type="ECO:0000259" key="9">
    <source>
        <dbReference type="Pfam" id="PF02811"/>
    </source>
</evidence>
<dbReference type="RefSeq" id="WP_072911288.1">
    <property type="nucleotide sequence ID" value="NZ_FRAR01000008.1"/>
</dbReference>